<reference evidence="4 5" key="2">
    <citation type="journal article" date="2016" name="Int. J. Syst. Evol. Microbiol.">
        <title>Flavisolibacter tropicus sp. nov., isolated from tropical soil.</title>
        <authorList>
            <person name="Lee J.J."/>
            <person name="Kang M.S."/>
            <person name="Kim G.S."/>
            <person name="Lee C.S."/>
            <person name="Lim S."/>
            <person name="Lee J."/>
            <person name="Roh S.H."/>
            <person name="Kang H."/>
            <person name="Ha J.M."/>
            <person name="Bae S."/>
            <person name="Jung H.Y."/>
            <person name="Kim M.K."/>
        </authorList>
    </citation>
    <scope>NUCLEOTIDE SEQUENCE [LARGE SCALE GENOMIC DNA]</scope>
    <source>
        <strain evidence="4 5">LCS9</strain>
    </source>
</reference>
<dbReference type="GO" id="GO:0016989">
    <property type="term" value="F:sigma factor antagonist activity"/>
    <property type="evidence" value="ECO:0007669"/>
    <property type="project" value="TreeGrafter"/>
</dbReference>
<dbReference type="OrthoDB" id="645173at2"/>
<evidence type="ECO:0000313" key="5">
    <source>
        <dbReference type="Proteomes" id="UP000077177"/>
    </source>
</evidence>
<dbReference type="EMBL" id="CP011390">
    <property type="protein sequence ID" value="ANE53178.1"/>
    <property type="molecule type" value="Genomic_DNA"/>
</dbReference>
<keyword evidence="5" id="KW-1185">Reference proteome</keyword>
<dbReference type="Gene3D" id="3.55.50.30">
    <property type="match status" value="1"/>
</dbReference>
<keyword evidence="1" id="KW-1133">Transmembrane helix</keyword>
<proteinExistence type="predicted"/>
<dbReference type="InterPro" id="IPR032508">
    <property type="entry name" value="FecR_C"/>
</dbReference>
<dbReference type="RefSeq" id="WP_066408998.1">
    <property type="nucleotide sequence ID" value="NZ_CP011390.1"/>
</dbReference>
<dbReference type="Proteomes" id="UP000077177">
    <property type="component" value="Chromosome"/>
</dbReference>
<dbReference type="PANTHER" id="PTHR30273:SF2">
    <property type="entry name" value="PROTEIN FECR"/>
    <property type="match status" value="1"/>
</dbReference>
<feature type="transmembrane region" description="Helical" evidence="1">
    <location>
        <begin position="87"/>
        <end position="107"/>
    </location>
</feature>
<dbReference type="STRING" id="1492898.SY85_24635"/>
<reference evidence="5" key="1">
    <citation type="submission" date="2015-01" db="EMBL/GenBank/DDBJ databases">
        <title>Flavisolibacter sp./LCS9/ whole genome sequencing.</title>
        <authorList>
            <person name="Kim M.K."/>
            <person name="Srinivasan S."/>
            <person name="Lee J.-J."/>
        </authorList>
    </citation>
    <scope>NUCLEOTIDE SEQUENCE [LARGE SCALE GENOMIC DNA]</scope>
    <source>
        <strain evidence="5">LCS9</strain>
    </source>
</reference>
<accession>A0A172U1X7</accession>
<organism evidence="4 5">
    <name type="scientific">Flavisolibacter tropicus</name>
    <dbReference type="NCBI Taxonomy" id="1492898"/>
    <lineage>
        <taxon>Bacteria</taxon>
        <taxon>Pseudomonadati</taxon>
        <taxon>Bacteroidota</taxon>
        <taxon>Chitinophagia</taxon>
        <taxon>Chitinophagales</taxon>
        <taxon>Chitinophagaceae</taxon>
        <taxon>Flavisolibacter</taxon>
    </lineage>
</organism>
<name>A0A172U1X7_9BACT</name>
<evidence type="ECO:0000259" key="3">
    <source>
        <dbReference type="Pfam" id="PF16344"/>
    </source>
</evidence>
<gene>
    <name evidence="4" type="ORF">SY85_24635</name>
</gene>
<dbReference type="Gene3D" id="2.60.120.1440">
    <property type="match status" value="1"/>
</dbReference>
<feature type="domain" description="FecR protein" evidence="2">
    <location>
        <begin position="122"/>
        <end position="215"/>
    </location>
</feature>
<dbReference type="InterPro" id="IPR006860">
    <property type="entry name" value="FecR"/>
</dbReference>
<dbReference type="AlphaFoldDB" id="A0A172U1X7"/>
<dbReference type="InterPro" id="IPR012373">
    <property type="entry name" value="Ferrdict_sens_TM"/>
</dbReference>
<evidence type="ECO:0000259" key="2">
    <source>
        <dbReference type="Pfam" id="PF04773"/>
    </source>
</evidence>
<dbReference type="PANTHER" id="PTHR30273">
    <property type="entry name" value="PERIPLASMIC SIGNAL SENSOR AND SIGMA FACTOR ACTIVATOR FECR-RELATED"/>
    <property type="match status" value="1"/>
</dbReference>
<dbReference type="PATRIC" id="fig|1492898.3.peg.5352"/>
<protein>
    <submittedName>
        <fullName evidence="4">Uncharacterized protein</fullName>
    </submittedName>
</protein>
<sequence>MNRRQEYLKYLLEKERWTIDDEEWMLSYLERGELGAFENVAREAFNEDVASYKNVRDIRLSESALKSIHQRIDMPKPSLMQSIQLHWVKYAAAACIVLLLGWGYLYMTVFYSGSQSIPVQHVTTAATERKTIELPDGSFVSLEPGTSLDYPATFTGETRKVSLKGEAFFEVAKDAKHPFVIQTKHLKTTVLGTSFNVEAYDTKLSKVVVVTGKVKVQTDEDKQTIILTPNQSVVYNNTTGELVKKEVATEAQFYQHRRIGKFNYRGVGLDKVVEDLQRYYNTTITIEGDTKECMFYGDLFAGDQLEKSLGLIATSLNATIKKDTKNSYTIVGGHCR</sequence>
<dbReference type="Pfam" id="PF04773">
    <property type="entry name" value="FecR"/>
    <property type="match status" value="1"/>
</dbReference>
<keyword evidence="1" id="KW-0812">Transmembrane</keyword>
<keyword evidence="1" id="KW-0472">Membrane</keyword>
<evidence type="ECO:0000313" key="4">
    <source>
        <dbReference type="EMBL" id="ANE53178.1"/>
    </source>
</evidence>
<dbReference type="FunFam" id="2.60.120.1440:FF:000001">
    <property type="entry name" value="Putative anti-sigma factor"/>
    <property type="match status" value="1"/>
</dbReference>
<feature type="domain" description="Protein FecR C-terminal" evidence="3">
    <location>
        <begin position="261"/>
        <end position="326"/>
    </location>
</feature>
<dbReference type="Pfam" id="PF16344">
    <property type="entry name" value="FecR_C"/>
    <property type="match status" value="1"/>
</dbReference>
<evidence type="ECO:0000256" key="1">
    <source>
        <dbReference type="SAM" id="Phobius"/>
    </source>
</evidence>
<dbReference type="KEGG" id="fla:SY85_24635"/>